<gene>
    <name evidence="2" type="ORF">A2819_00155</name>
</gene>
<name>A0A1F5B3B9_9BACT</name>
<dbReference type="Proteomes" id="UP000176431">
    <property type="component" value="Unassembled WGS sequence"/>
</dbReference>
<evidence type="ECO:0000313" key="3">
    <source>
        <dbReference type="Proteomes" id="UP000176431"/>
    </source>
</evidence>
<evidence type="ECO:0000256" key="1">
    <source>
        <dbReference type="SAM" id="MobiDB-lite"/>
    </source>
</evidence>
<dbReference type="AlphaFoldDB" id="A0A1F5B3B9"/>
<feature type="region of interest" description="Disordered" evidence="1">
    <location>
        <begin position="71"/>
        <end position="92"/>
    </location>
</feature>
<accession>A0A1F5B3B9</accession>
<proteinExistence type="predicted"/>
<dbReference type="EMBL" id="MEYK01000023">
    <property type="protein sequence ID" value="OGD25110.1"/>
    <property type="molecule type" value="Genomic_DNA"/>
</dbReference>
<organism evidence="2 3">
    <name type="scientific">Candidatus Azambacteria bacterium RIFCSPHIGHO2_01_FULL_40_24</name>
    <dbReference type="NCBI Taxonomy" id="1797301"/>
    <lineage>
        <taxon>Bacteria</taxon>
        <taxon>Candidatus Azamiibacteriota</taxon>
    </lineage>
</organism>
<comment type="caution">
    <text evidence="2">The sequence shown here is derived from an EMBL/GenBank/DDBJ whole genome shotgun (WGS) entry which is preliminary data.</text>
</comment>
<sequence length="92" mass="10204">MTIPKVGDEIYVPTSLHMSHGRDDVEGGLAKVTSVKPGISGGKTVSFVTVAEHPGVSYNWEFLAPEQEKLKKDFGEGRAHPDPDHREEFNEW</sequence>
<protein>
    <submittedName>
        <fullName evidence="2">Uncharacterized protein</fullName>
    </submittedName>
</protein>
<reference evidence="2 3" key="1">
    <citation type="journal article" date="2016" name="Nat. Commun.">
        <title>Thousands of microbial genomes shed light on interconnected biogeochemical processes in an aquifer system.</title>
        <authorList>
            <person name="Anantharaman K."/>
            <person name="Brown C.T."/>
            <person name="Hug L.A."/>
            <person name="Sharon I."/>
            <person name="Castelle C.J."/>
            <person name="Probst A.J."/>
            <person name="Thomas B.C."/>
            <person name="Singh A."/>
            <person name="Wilkins M.J."/>
            <person name="Karaoz U."/>
            <person name="Brodie E.L."/>
            <person name="Williams K.H."/>
            <person name="Hubbard S.S."/>
            <person name="Banfield J.F."/>
        </authorList>
    </citation>
    <scope>NUCLEOTIDE SEQUENCE [LARGE SCALE GENOMIC DNA]</scope>
</reference>
<evidence type="ECO:0000313" key="2">
    <source>
        <dbReference type="EMBL" id="OGD25110.1"/>
    </source>
</evidence>